<keyword evidence="3" id="KW-1185">Reference proteome</keyword>
<sequence length="240" mass="27957">MPDLQLTRLQALQLLLIFAAVPMQFLLSEYVGTSKGAARRQTIHNLIESIKSFSRNYFSISGWRTWIHTTMKSIVSTPFSIKIGKSKIKTPEPYMKLKSHPECIAEEVFLYRNSYGLFATSSKPRRPRDAGVKFRVGQVIRHKLHGYRGVIVGWDKTCKAPETWIRQNHHKSAWRLQPNYAVLVDERDRQPTQTTYVVQENIEIVKNVKIKHKSVDDFFDHYDGAQYIMRPALQEVYPYD</sequence>
<name>H2Y440_CIOSA</name>
<dbReference type="SUPFAM" id="SSF141255">
    <property type="entry name" value="YccV-like"/>
    <property type="match status" value="1"/>
</dbReference>
<organism evidence="2 3">
    <name type="scientific">Ciona savignyi</name>
    <name type="common">Pacific transparent sea squirt</name>
    <dbReference type="NCBI Taxonomy" id="51511"/>
    <lineage>
        <taxon>Eukaryota</taxon>
        <taxon>Metazoa</taxon>
        <taxon>Chordata</taxon>
        <taxon>Tunicata</taxon>
        <taxon>Ascidiacea</taxon>
        <taxon>Phlebobranchia</taxon>
        <taxon>Cionidae</taxon>
        <taxon>Ciona</taxon>
    </lineage>
</organism>
<dbReference type="NCBIfam" id="TIGR02097">
    <property type="entry name" value="yccV"/>
    <property type="match status" value="1"/>
</dbReference>
<evidence type="ECO:0000313" key="2">
    <source>
        <dbReference type="Ensembl" id="ENSCSAVP00000000088.1"/>
    </source>
</evidence>
<reference evidence="3" key="1">
    <citation type="submission" date="2003-08" db="EMBL/GenBank/DDBJ databases">
        <authorList>
            <person name="Birren B."/>
            <person name="Nusbaum C."/>
            <person name="Abebe A."/>
            <person name="Abouelleil A."/>
            <person name="Adekoya E."/>
            <person name="Ait-zahra M."/>
            <person name="Allen N."/>
            <person name="Allen T."/>
            <person name="An P."/>
            <person name="Anderson M."/>
            <person name="Anderson S."/>
            <person name="Arachchi H."/>
            <person name="Armbruster J."/>
            <person name="Bachantsang P."/>
            <person name="Baldwin J."/>
            <person name="Barry A."/>
            <person name="Bayul T."/>
            <person name="Blitshsteyn B."/>
            <person name="Bloom T."/>
            <person name="Blye J."/>
            <person name="Boguslavskiy L."/>
            <person name="Borowsky M."/>
            <person name="Boukhgalter B."/>
            <person name="Brunache A."/>
            <person name="Butler J."/>
            <person name="Calixte N."/>
            <person name="Calvo S."/>
            <person name="Camarata J."/>
            <person name="Campo K."/>
            <person name="Chang J."/>
            <person name="Cheshatsang Y."/>
            <person name="Citroen M."/>
            <person name="Collymore A."/>
            <person name="Considine T."/>
            <person name="Cook A."/>
            <person name="Cooke P."/>
            <person name="Corum B."/>
            <person name="Cuomo C."/>
            <person name="David R."/>
            <person name="Dawoe T."/>
            <person name="Degray S."/>
            <person name="Dodge S."/>
            <person name="Dooley K."/>
            <person name="Dorje P."/>
            <person name="Dorjee K."/>
            <person name="Dorris L."/>
            <person name="Duffey N."/>
            <person name="Dupes A."/>
            <person name="Elkins T."/>
            <person name="Engels R."/>
            <person name="Erickson J."/>
            <person name="Farina A."/>
            <person name="Faro S."/>
            <person name="Ferreira P."/>
            <person name="Fischer H."/>
            <person name="Fitzgerald M."/>
            <person name="Foley K."/>
            <person name="Gage D."/>
            <person name="Galagan J."/>
            <person name="Gearin G."/>
            <person name="Gnerre S."/>
            <person name="Gnirke A."/>
            <person name="Goyette A."/>
            <person name="Graham J."/>
            <person name="Grandbois E."/>
            <person name="Gyaltsen K."/>
            <person name="Hafez N."/>
            <person name="Hagopian D."/>
            <person name="Hagos B."/>
            <person name="Hall J."/>
            <person name="Hatcher B."/>
            <person name="Heller A."/>
            <person name="Higgins H."/>
            <person name="Honan T."/>
            <person name="Horn A."/>
            <person name="Houde N."/>
            <person name="Hughes L."/>
            <person name="Hulme W."/>
            <person name="Husby E."/>
            <person name="Iliev I."/>
            <person name="Jaffe D."/>
            <person name="Jones C."/>
            <person name="Kamal M."/>
            <person name="Kamat A."/>
            <person name="Kamvysselis M."/>
            <person name="Karlsson E."/>
            <person name="Kells C."/>
            <person name="Kieu A."/>
            <person name="Kisner P."/>
            <person name="Kodira C."/>
            <person name="Kulbokas E."/>
            <person name="Labutti K."/>
            <person name="Lama D."/>
            <person name="Landers T."/>
            <person name="Leger J."/>
            <person name="Levine S."/>
            <person name="Lewis D."/>
            <person name="Lewis T."/>
            <person name="Lindblad-toh K."/>
            <person name="Liu X."/>
            <person name="Lokyitsang T."/>
            <person name="Lokyitsang Y."/>
            <person name="Lucien O."/>
            <person name="Lui A."/>
            <person name="Ma L.J."/>
            <person name="Mabbitt R."/>
            <person name="Macdonald J."/>
            <person name="Maclean C."/>
            <person name="Major J."/>
            <person name="Manning J."/>
            <person name="Marabella R."/>
            <person name="Maru K."/>
            <person name="Matthews C."/>
            <person name="Mauceli E."/>
            <person name="Mccarthy M."/>
            <person name="Mcdonough S."/>
            <person name="Mcghee T."/>
            <person name="Meldrim J."/>
            <person name="Meneus L."/>
            <person name="Mesirov J."/>
            <person name="Mihalev A."/>
            <person name="Mihova T."/>
            <person name="Mikkelsen T."/>
            <person name="Mlenga V."/>
            <person name="Moru K."/>
            <person name="Mozes J."/>
            <person name="Mulrain L."/>
            <person name="Munson G."/>
            <person name="Naylor J."/>
            <person name="Newes C."/>
            <person name="Nguyen C."/>
            <person name="Nguyen N."/>
            <person name="Nguyen T."/>
            <person name="Nicol R."/>
            <person name="Nielsen C."/>
            <person name="Nizzari M."/>
            <person name="Norbu C."/>
            <person name="Norbu N."/>
            <person name="O'donnell P."/>
            <person name="Okoawo O."/>
            <person name="O'leary S."/>
            <person name="Omotosho B."/>
            <person name="O'neill K."/>
            <person name="Osman S."/>
            <person name="Parker S."/>
            <person name="Perrin D."/>
            <person name="Phunkhang P."/>
            <person name="Piqani B."/>
            <person name="Purcell S."/>
            <person name="Rachupka T."/>
            <person name="Ramasamy U."/>
            <person name="Rameau R."/>
            <person name="Ray V."/>
            <person name="Raymond C."/>
            <person name="Retta R."/>
            <person name="Richardson S."/>
            <person name="Rise C."/>
            <person name="Rodriguez J."/>
            <person name="Rogers J."/>
            <person name="Rogov P."/>
            <person name="Rutman M."/>
            <person name="Schupbach R."/>
            <person name="Seaman C."/>
            <person name="Settipalli S."/>
            <person name="Sharpe T."/>
            <person name="Sheridan J."/>
            <person name="Sherpa N."/>
            <person name="Shi J."/>
            <person name="Smirnov S."/>
            <person name="Smith C."/>
            <person name="Sougnez C."/>
            <person name="Spencer B."/>
            <person name="Stalker J."/>
            <person name="Stange-thomann N."/>
            <person name="Stavropoulos S."/>
            <person name="Stetson K."/>
            <person name="Stone C."/>
            <person name="Stone S."/>
            <person name="Stubbs M."/>
            <person name="Talamas J."/>
            <person name="Tchuinga P."/>
            <person name="Tenzing P."/>
            <person name="Tesfaye S."/>
            <person name="Theodore J."/>
            <person name="Thoulutsang Y."/>
            <person name="Topham K."/>
            <person name="Towey S."/>
            <person name="Tsamla T."/>
            <person name="Tsomo N."/>
            <person name="Vallee D."/>
            <person name="Vassiliev H."/>
            <person name="Venkataraman V."/>
            <person name="Vinson J."/>
            <person name="Vo A."/>
            <person name="Wade C."/>
            <person name="Wang S."/>
            <person name="Wangchuk T."/>
            <person name="Wangdi T."/>
            <person name="Whittaker C."/>
            <person name="Wilkinson J."/>
            <person name="Wu Y."/>
            <person name="Wyman D."/>
            <person name="Yadav S."/>
            <person name="Yang S."/>
            <person name="Yang X."/>
            <person name="Yeager S."/>
            <person name="Yee E."/>
            <person name="Young G."/>
            <person name="Zainoun J."/>
            <person name="Zembeck L."/>
            <person name="Zimmer A."/>
            <person name="Zody M."/>
            <person name="Lander E."/>
        </authorList>
    </citation>
    <scope>NUCLEOTIDE SEQUENCE [LARGE SCALE GENOMIC DNA]</scope>
</reference>
<dbReference type="STRING" id="51511.ENSCSAVP00000000088"/>
<feature type="domain" description="Hemimethylated DNA-binding" evidence="1">
    <location>
        <begin position="131"/>
        <end position="230"/>
    </location>
</feature>
<dbReference type="HOGENOM" id="CLU_090792_0_0_1"/>
<dbReference type="Proteomes" id="UP000007875">
    <property type="component" value="Unassembled WGS sequence"/>
</dbReference>
<proteinExistence type="predicted"/>
<dbReference type="InterPro" id="IPR011722">
    <property type="entry name" value="Hemimethylated_DNA-bd_dom"/>
</dbReference>
<dbReference type="PANTHER" id="PTHR48439:SF1">
    <property type="entry name" value="HEMIMETHYLATED DNA-BINDING DOMAIN-CONTAINING PROTEIN"/>
    <property type="match status" value="1"/>
</dbReference>
<dbReference type="InParanoid" id="H2Y440"/>
<dbReference type="PANTHER" id="PTHR48439">
    <property type="entry name" value="HEMIMETHYLATED DNA-BINDING DOMAIN-CONTAINING PROTEIN"/>
    <property type="match status" value="1"/>
</dbReference>
<accession>H2Y440</accession>
<dbReference type="InterPro" id="IPR036623">
    <property type="entry name" value="Hemimethylated_DNA-bd_sf"/>
</dbReference>
<dbReference type="AlphaFoldDB" id="H2Y440"/>
<dbReference type="GO" id="GO:0003677">
    <property type="term" value="F:DNA binding"/>
    <property type="evidence" value="ECO:0007669"/>
    <property type="project" value="InterPro"/>
</dbReference>
<dbReference type="Pfam" id="PF08755">
    <property type="entry name" value="YccV-like"/>
    <property type="match status" value="1"/>
</dbReference>
<dbReference type="OMA" id="ISRWCGS"/>
<dbReference type="Ensembl" id="ENSCSAVT00000000089.1">
    <property type="protein sequence ID" value="ENSCSAVP00000000088.1"/>
    <property type="gene ID" value="ENSCSAVG00000000038.1"/>
</dbReference>
<reference evidence="2" key="2">
    <citation type="submission" date="2025-08" db="UniProtKB">
        <authorList>
            <consortium name="Ensembl"/>
        </authorList>
    </citation>
    <scope>IDENTIFICATION</scope>
</reference>
<dbReference type="Gene3D" id="2.30.30.390">
    <property type="entry name" value="Hemimethylated DNA-binding domain"/>
    <property type="match status" value="1"/>
</dbReference>
<evidence type="ECO:0000259" key="1">
    <source>
        <dbReference type="SMART" id="SM00992"/>
    </source>
</evidence>
<dbReference type="SMART" id="SM00992">
    <property type="entry name" value="YccV-like"/>
    <property type="match status" value="1"/>
</dbReference>
<dbReference type="GeneTree" id="ENSGT00530000065281"/>
<dbReference type="InterPro" id="IPR053189">
    <property type="entry name" value="Clp_protease_adapter_ClpF"/>
</dbReference>
<reference evidence="2" key="3">
    <citation type="submission" date="2025-09" db="UniProtKB">
        <authorList>
            <consortium name="Ensembl"/>
        </authorList>
    </citation>
    <scope>IDENTIFICATION</scope>
</reference>
<dbReference type="eggNOG" id="KOG1426">
    <property type="taxonomic scope" value="Eukaryota"/>
</dbReference>
<protein>
    <recommendedName>
        <fullName evidence="1">Hemimethylated DNA-binding domain-containing protein</fullName>
    </recommendedName>
</protein>
<evidence type="ECO:0000313" key="3">
    <source>
        <dbReference type="Proteomes" id="UP000007875"/>
    </source>
</evidence>